<evidence type="ECO:0000313" key="2">
    <source>
        <dbReference type="EMBL" id="VUC36893.1"/>
    </source>
</evidence>
<accession>A0ABY6V3A4</accession>
<proteinExistence type="predicted"/>
<sequence length="424" mass="49147">MADRVQEKRDRQYAVLFDYLNLLARHQGLRQEIEPRFEPDQLQPVIDDQAQLAELAKLGVKIGEKNKEVVGLEREVAIEEIKLGMYSREVSVQKMRAVCRRFLNAGRELWAYERKRLGEPPSEFFIRNFDFGGCMLALYQRPDARGVVERLPDWRPNFEGAQLLRCQISGELFPSDDIKVSHIVPPFVHSRAFGPLLFGPDAEPLRGSGNVLLLHREIKKWYGTYKLVIVPFDREETPIRRWKTEIISSRLNRERFANEGAPVSTFHSRELVFDNEERPVAKFAYFHFVMALVRAKMLNCDRWQDIWAKYWLNPPFPGGSLYIRECILFALFTHFSFSGVDLAMISSWIRGNGFVRLHDLETFHGCEKDELARRILAGVEAAVEKMEIRARTVIFPDDSDLESDSEEDYSETASESTEDYSGEE</sequence>
<evidence type="ECO:0008006" key="4">
    <source>
        <dbReference type="Google" id="ProtNLM"/>
    </source>
</evidence>
<evidence type="ECO:0000256" key="1">
    <source>
        <dbReference type="SAM" id="MobiDB-lite"/>
    </source>
</evidence>
<dbReference type="Proteomes" id="UP000766486">
    <property type="component" value="Unassembled WGS sequence"/>
</dbReference>
<feature type="region of interest" description="Disordered" evidence="1">
    <location>
        <begin position="397"/>
        <end position="424"/>
    </location>
</feature>
<protein>
    <recommendedName>
        <fullName evidence="4">HNH nuclease domain-containing protein</fullName>
    </recommendedName>
</protein>
<comment type="caution">
    <text evidence="2">The sequence shown here is derived from an EMBL/GenBank/DDBJ whole genome shotgun (WGS) entry which is preliminary data.</text>
</comment>
<name>A0ABY6V3A4_BIOOC</name>
<evidence type="ECO:0000313" key="3">
    <source>
        <dbReference type="Proteomes" id="UP000766486"/>
    </source>
</evidence>
<dbReference type="EMBL" id="CABFNS010000935">
    <property type="protein sequence ID" value="VUC36893.1"/>
    <property type="molecule type" value="Genomic_DNA"/>
</dbReference>
<organism evidence="2 3">
    <name type="scientific">Bionectria ochroleuca</name>
    <name type="common">Gliocladium roseum</name>
    <dbReference type="NCBI Taxonomy" id="29856"/>
    <lineage>
        <taxon>Eukaryota</taxon>
        <taxon>Fungi</taxon>
        <taxon>Dikarya</taxon>
        <taxon>Ascomycota</taxon>
        <taxon>Pezizomycotina</taxon>
        <taxon>Sordariomycetes</taxon>
        <taxon>Hypocreomycetidae</taxon>
        <taxon>Hypocreales</taxon>
        <taxon>Bionectriaceae</taxon>
        <taxon>Clonostachys</taxon>
    </lineage>
</organism>
<keyword evidence="3" id="KW-1185">Reference proteome</keyword>
<reference evidence="2 3" key="1">
    <citation type="submission" date="2019-06" db="EMBL/GenBank/DDBJ databases">
        <authorList>
            <person name="Broberg M."/>
        </authorList>
    </citation>
    <scope>NUCLEOTIDE SEQUENCE [LARGE SCALE GENOMIC DNA]</scope>
</reference>
<gene>
    <name evidence="2" type="ORF">CLO192961_LOCUS458027</name>
</gene>